<keyword evidence="2" id="KW-1185">Reference proteome</keyword>
<reference evidence="1" key="1">
    <citation type="journal article" date="2014" name="Nat. Commun.">
        <title>Multiple recent horizontal transfers of a large genomic region in cheese making fungi.</title>
        <authorList>
            <person name="Cheeseman K."/>
            <person name="Ropars J."/>
            <person name="Renault P."/>
            <person name="Dupont J."/>
            <person name="Gouzy J."/>
            <person name="Branca A."/>
            <person name="Abraham A.L."/>
            <person name="Ceppi M."/>
            <person name="Conseiller E."/>
            <person name="Debuchy R."/>
            <person name="Malagnac F."/>
            <person name="Goarin A."/>
            <person name="Silar P."/>
            <person name="Lacoste S."/>
            <person name="Sallet E."/>
            <person name="Bensimon A."/>
            <person name="Giraud T."/>
            <person name="Brygoo Y."/>
        </authorList>
    </citation>
    <scope>NUCLEOTIDE SEQUENCE [LARGE SCALE GENOMIC DNA]</scope>
    <source>
        <strain evidence="1">FM164</strain>
    </source>
</reference>
<dbReference type="Proteomes" id="UP000030686">
    <property type="component" value="Unassembled WGS sequence"/>
</dbReference>
<proteinExistence type="predicted"/>
<dbReference type="EMBL" id="HG792015">
    <property type="protein sequence ID" value="CDM29120.1"/>
    <property type="molecule type" value="Genomic_DNA"/>
</dbReference>
<gene>
    <name evidence="1" type="ORF">PROQFM164_S01g002932</name>
</gene>
<accession>W6PYM0</accession>
<dbReference type="AlphaFoldDB" id="W6PYM0"/>
<protein>
    <submittedName>
        <fullName evidence="1">Genomic scaffold, ProqFM164S01</fullName>
    </submittedName>
</protein>
<sequence>MTLSLAPQYEIRLLGPEHEEWARAICIHINIFHSPLWPVVYPENNTQRAYQTFRLRTI</sequence>
<name>W6PYM0_PENRF</name>
<organism evidence="1 2">
    <name type="scientific">Penicillium roqueforti (strain FM164)</name>
    <dbReference type="NCBI Taxonomy" id="1365484"/>
    <lineage>
        <taxon>Eukaryota</taxon>
        <taxon>Fungi</taxon>
        <taxon>Dikarya</taxon>
        <taxon>Ascomycota</taxon>
        <taxon>Pezizomycotina</taxon>
        <taxon>Eurotiomycetes</taxon>
        <taxon>Eurotiomycetidae</taxon>
        <taxon>Eurotiales</taxon>
        <taxon>Aspergillaceae</taxon>
        <taxon>Penicillium</taxon>
    </lineage>
</organism>
<dbReference type="OrthoDB" id="5169850at2759"/>
<evidence type="ECO:0000313" key="2">
    <source>
        <dbReference type="Proteomes" id="UP000030686"/>
    </source>
</evidence>
<evidence type="ECO:0000313" key="1">
    <source>
        <dbReference type="EMBL" id="CDM29120.1"/>
    </source>
</evidence>